<evidence type="ECO:0000256" key="2">
    <source>
        <dbReference type="ARBA" id="ARBA00023002"/>
    </source>
</evidence>
<dbReference type="SUPFAM" id="SSF51735">
    <property type="entry name" value="NAD(P)-binding Rossmann-fold domains"/>
    <property type="match status" value="1"/>
</dbReference>
<feature type="domain" description="Ketoreductase" evidence="3">
    <location>
        <begin position="12"/>
        <end position="194"/>
    </location>
</feature>
<dbReference type="PRINTS" id="PR00081">
    <property type="entry name" value="GDHRDH"/>
</dbReference>
<dbReference type="PANTHER" id="PTHR42760">
    <property type="entry name" value="SHORT-CHAIN DEHYDROGENASES/REDUCTASES FAMILY MEMBER"/>
    <property type="match status" value="1"/>
</dbReference>
<dbReference type="PRINTS" id="PR00080">
    <property type="entry name" value="SDRFAMILY"/>
</dbReference>
<comment type="similarity">
    <text evidence="1">Belongs to the short-chain dehydrogenases/reductases (SDR) family.</text>
</comment>
<proteinExistence type="inferred from homology"/>
<evidence type="ECO:0000259" key="3">
    <source>
        <dbReference type="SMART" id="SM00822"/>
    </source>
</evidence>
<dbReference type="EMBL" id="BHYM01000044">
    <property type="protein sequence ID" value="GCE41470.1"/>
    <property type="molecule type" value="Genomic_DNA"/>
</dbReference>
<evidence type="ECO:0000256" key="1">
    <source>
        <dbReference type="ARBA" id="ARBA00006484"/>
    </source>
</evidence>
<dbReference type="Pfam" id="PF13561">
    <property type="entry name" value="adh_short_C2"/>
    <property type="match status" value="1"/>
</dbReference>
<dbReference type="Gene3D" id="3.40.50.720">
    <property type="entry name" value="NAD(P)-binding Rossmann-like Domain"/>
    <property type="match status" value="1"/>
</dbReference>
<evidence type="ECO:0000313" key="4">
    <source>
        <dbReference type="EMBL" id="GCE41470.1"/>
    </source>
</evidence>
<dbReference type="AlphaFoldDB" id="A0A402CCZ5"/>
<dbReference type="GO" id="GO:0016616">
    <property type="term" value="F:oxidoreductase activity, acting on the CH-OH group of donors, NAD or NADP as acceptor"/>
    <property type="evidence" value="ECO:0007669"/>
    <property type="project" value="UniProtKB-ARBA"/>
</dbReference>
<protein>
    <submittedName>
        <fullName evidence="4">3-oxoacyl-[acyl-carrier protein] reductase</fullName>
    </submittedName>
</protein>
<dbReference type="SMART" id="SM00822">
    <property type="entry name" value="PKS_KR"/>
    <property type="match status" value="1"/>
</dbReference>
<name>A0A402CCZ5_RHOWR</name>
<dbReference type="FunFam" id="3.40.50.720:FF:000173">
    <property type="entry name" value="3-oxoacyl-[acyl-carrier protein] reductase"/>
    <property type="match status" value="1"/>
</dbReference>
<dbReference type="InterPro" id="IPR020904">
    <property type="entry name" value="Sc_DH/Rdtase_CS"/>
</dbReference>
<gene>
    <name evidence="4" type="ORF">Rhow_005129</name>
</gene>
<dbReference type="GO" id="GO:0030497">
    <property type="term" value="P:fatty acid elongation"/>
    <property type="evidence" value="ECO:0007669"/>
    <property type="project" value="TreeGrafter"/>
</dbReference>
<keyword evidence="2" id="KW-0560">Oxidoreductase</keyword>
<sequence>MNMNENDNEDLRVALVSGGSRGIGAAVTIGLTQRGCRVGCTYRTGRDEAEKLTADAPEQVLPIHFDLHDDTTAASAVERVVSHWGRLDSLILNAGQWSGGRLTATEPDAWWSVIETNLRGTVALARAALPHLANGTSPSIVLVSSVVGVIGHPGDTAYASAKSAMVGFGRSLAKEVARDGIRVNILAPGFVATDMTDAVPASARRRIEQDTVLGRFGTVDEIAKAAVFLSEDATFCTGSVLTVDGGWAL</sequence>
<dbReference type="InterPro" id="IPR036291">
    <property type="entry name" value="NAD(P)-bd_dom_sf"/>
</dbReference>
<accession>A0A402CCZ5</accession>
<comment type="caution">
    <text evidence="4">The sequence shown here is derived from an EMBL/GenBank/DDBJ whole genome shotgun (WGS) entry which is preliminary data.</text>
</comment>
<dbReference type="InterPro" id="IPR057326">
    <property type="entry name" value="KR_dom"/>
</dbReference>
<dbReference type="InterPro" id="IPR002347">
    <property type="entry name" value="SDR_fam"/>
</dbReference>
<dbReference type="Proteomes" id="UP000287519">
    <property type="component" value="Unassembled WGS sequence"/>
</dbReference>
<reference evidence="4 5" key="1">
    <citation type="submission" date="2018-11" db="EMBL/GenBank/DDBJ databases">
        <title>Microbial catabolism of amino acid.</title>
        <authorList>
            <person name="Hibi M."/>
            <person name="Ogawa J."/>
        </authorList>
    </citation>
    <scope>NUCLEOTIDE SEQUENCE [LARGE SCALE GENOMIC DNA]</scope>
    <source>
        <strain evidence="4 5">C31-06</strain>
    </source>
</reference>
<organism evidence="4 5">
    <name type="scientific">Rhodococcus wratislaviensis</name>
    <name type="common">Tsukamurella wratislaviensis</name>
    <dbReference type="NCBI Taxonomy" id="44752"/>
    <lineage>
        <taxon>Bacteria</taxon>
        <taxon>Bacillati</taxon>
        <taxon>Actinomycetota</taxon>
        <taxon>Actinomycetes</taxon>
        <taxon>Mycobacteriales</taxon>
        <taxon>Nocardiaceae</taxon>
        <taxon>Rhodococcus</taxon>
    </lineage>
</organism>
<dbReference type="PANTHER" id="PTHR42760:SF40">
    <property type="entry name" value="3-OXOACYL-[ACYL-CARRIER-PROTEIN] REDUCTASE, CHLOROPLASTIC"/>
    <property type="match status" value="1"/>
</dbReference>
<keyword evidence="5" id="KW-1185">Reference proteome</keyword>
<evidence type="ECO:0000313" key="5">
    <source>
        <dbReference type="Proteomes" id="UP000287519"/>
    </source>
</evidence>
<dbReference type="PROSITE" id="PS00061">
    <property type="entry name" value="ADH_SHORT"/>
    <property type="match status" value="1"/>
</dbReference>